<reference evidence="2 3" key="1">
    <citation type="submission" date="2018-06" db="EMBL/GenBank/DDBJ databases">
        <title>Complete genome of Desulfovibrio indonesiensis P37SLT.</title>
        <authorList>
            <person name="Crispim J.S."/>
            <person name="Vidigal P.M.P."/>
            <person name="Silva L.C.F."/>
            <person name="Laguardia C.N."/>
            <person name="Araujo L.C."/>
            <person name="Dias R.S."/>
            <person name="Sousa M.P."/>
            <person name="Paula S.O."/>
            <person name="Silva C."/>
        </authorList>
    </citation>
    <scope>NUCLEOTIDE SEQUENCE [LARGE SCALE GENOMIC DNA]</scope>
    <source>
        <strain evidence="2 3">P37SLT</strain>
    </source>
</reference>
<evidence type="ECO:0008006" key="4">
    <source>
        <dbReference type="Google" id="ProtNLM"/>
    </source>
</evidence>
<sequence>MKHCLAVCYAALLLTLLAPSTGLAHSALCSCFDNGDGTISCEGGFSDGSTAAGVRMFVRDVTDTTIARGKMDKNGEFTFEKPESEYTVIFDAGPGHQVEIHSSDIKE</sequence>
<name>A0A7M3MED2_9BACT</name>
<protein>
    <recommendedName>
        <fullName evidence="4">Carboxypeptidase regulatory-like domain-containing protein</fullName>
    </recommendedName>
</protein>
<feature type="chain" id="PRO_5029820723" description="Carboxypeptidase regulatory-like domain-containing protein" evidence="1">
    <location>
        <begin position="25"/>
        <end position="107"/>
    </location>
</feature>
<evidence type="ECO:0000256" key="1">
    <source>
        <dbReference type="SAM" id="SignalP"/>
    </source>
</evidence>
<dbReference type="InterPro" id="IPR013783">
    <property type="entry name" value="Ig-like_fold"/>
</dbReference>
<keyword evidence="3" id="KW-1185">Reference proteome</keyword>
<dbReference type="EMBL" id="QMIE01000010">
    <property type="protein sequence ID" value="TVM16608.1"/>
    <property type="molecule type" value="Genomic_DNA"/>
</dbReference>
<accession>A0A7M3MED2</accession>
<dbReference type="PROSITE" id="PS51257">
    <property type="entry name" value="PROKAR_LIPOPROTEIN"/>
    <property type="match status" value="1"/>
</dbReference>
<dbReference type="Gene3D" id="2.60.40.10">
    <property type="entry name" value="Immunoglobulins"/>
    <property type="match status" value="1"/>
</dbReference>
<gene>
    <name evidence="2" type="ORF">DPQ33_11430</name>
</gene>
<evidence type="ECO:0000313" key="2">
    <source>
        <dbReference type="EMBL" id="TVM16608.1"/>
    </source>
</evidence>
<dbReference type="OrthoDB" id="363007at2"/>
<dbReference type="AlphaFoldDB" id="A0A7M3MED2"/>
<dbReference type="Proteomes" id="UP000448292">
    <property type="component" value="Unassembled WGS sequence"/>
</dbReference>
<proteinExistence type="predicted"/>
<dbReference type="RefSeq" id="WP_144303357.1">
    <property type="nucleotide sequence ID" value="NZ_QMIE01000010.1"/>
</dbReference>
<organism evidence="2 3">
    <name type="scientific">Oceanidesulfovibrio indonesiensis</name>
    <dbReference type="NCBI Taxonomy" id="54767"/>
    <lineage>
        <taxon>Bacteria</taxon>
        <taxon>Pseudomonadati</taxon>
        <taxon>Thermodesulfobacteriota</taxon>
        <taxon>Desulfovibrionia</taxon>
        <taxon>Desulfovibrionales</taxon>
        <taxon>Desulfovibrionaceae</taxon>
        <taxon>Oceanidesulfovibrio</taxon>
    </lineage>
</organism>
<feature type="signal peptide" evidence="1">
    <location>
        <begin position="1"/>
        <end position="24"/>
    </location>
</feature>
<keyword evidence="1" id="KW-0732">Signal</keyword>
<comment type="caution">
    <text evidence="2">The sequence shown here is derived from an EMBL/GenBank/DDBJ whole genome shotgun (WGS) entry which is preliminary data.</text>
</comment>
<evidence type="ECO:0000313" key="3">
    <source>
        <dbReference type="Proteomes" id="UP000448292"/>
    </source>
</evidence>